<feature type="region of interest" description="Disordered" evidence="2">
    <location>
        <begin position="637"/>
        <end position="695"/>
    </location>
</feature>
<feature type="compositionally biased region" description="Basic and acidic residues" evidence="2">
    <location>
        <begin position="363"/>
        <end position="383"/>
    </location>
</feature>
<organism evidence="4 5">
    <name type="scientific">Heterodera trifolii</name>
    <dbReference type="NCBI Taxonomy" id="157864"/>
    <lineage>
        <taxon>Eukaryota</taxon>
        <taxon>Metazoa</taxon>
        <taxon>Ecdysozoa</taxon>
        <taxon>Nematoda</taxon>
        <taxon>Chromadorea</taxon>
        <taxon>Rhabditida</taxon>
        <taxon>Tylenchina</taxon>
        <taxon>Tylenchomorpha</taxon>
        <taxon>Tylenchoidea</taxon>
        <taxon>Heteroderidae</taxon>
        <taxon>Heteroderinae</taxon>
        <taxon>Heterodera</taxon>
    </lineage>
</organism>
<dbReference type="PROSITE" id="PS50102">
    <property type="entry name" value="RRM"/>
    <property type="match status" value="2"/>
</dbReference>
<proteinExistence type="predicted"/>
<feature type="compositionally biased region" description="Low complexity" evidence="2">
    <location>
        <begin position="750"/>
        <end position="766"/>
    </location>
</feature>
<keyword evidence="1" id="KW-0694">RNA-binding</keyword>
<feature type="region of interest" description="Disordered" evidence="2">
    <location>
        <begin position="580"/>
        <end position="619"/>
    </location>
</feature>
<evidence type="ECO:0000313" key="5">
    <source>
        <dbReference type="Proteomes" id="UP001620626"/>
    </source>
</evidence>
<dbReference type="SMART" id="SM00360">
    <property type="entry name" value="RRM"/>
    <property type="match status" value="2"/>
</dbReference>
<comment type="caution">
    <text evidence="4">The sequence shown here is derived from an EMBL/GenBank/DDBJ whole genome shotgun (WGS) entry which is preliminary data.</text>
</comment>
<dbReference type="PANTHER" id="PTHR15241">
    <property type="entry name" value="TRANSFORMER-2-RELATED"/>
    <property type="match status" value="1"/>
</dbReference>
<accession>A0ABD2LXR6</accession>
<feature type="region of interest" description="Disordered" evidence="2">
    <location>
        <begin position="720"/>
        <end position="766"/>
    </location>
</feature>
<feature type="compositionally biased region" description="Basic and acidic residues" evidence="2">
    <location>
        <begin position="160"/>
        <end position="170"/>
    </location>
</feature>
<dbReference type="AlphaFoldDB" id="A0ABD2LXR6"/>
<dbReference type="Pfam" id="PF00076">
    <property type="entry name" value="RRM_1"/>
    <property type="match status" value="2"/>
</dbReference>
<dbReference type="SUPFAM" id="SSF54928">
    <property type="entry name" value="RNA-binding domain, RBD"/>
    <property type="match status" value="1"/>
</dbReference>
<evidence type="ECO:0000256" key="1">
    <source>
        <dbReference type="PROSITE-ProRule" id="PRU00176"/>
    </source>
</evidence>
<evidence type="ECO:0000259" key="3">
    <source>
        <dbReference type="PROSITE" id="PS50102"/>
    </source>
</evidence>
<feature type="compositionally biased region" description="Low complexity" evidence="2">
    <location>
        <begin position="144"/>
        <end position="155"/>
    </location>
</feature>
<name>A0ABD2LXR6_9BILA</name>
<dbReference type="EMBL" id="JBICBT010000228">
    <property type="protein sequence ID" value="KAL3119936.1"/>
    <property type="molecule type" value="Genomic_DNA"/>
</dbReference>
<feature type="domain" description="RRM" evidence="3">
    <location>
        <begin position="402"/>
        <end position="482"/>
    </location>
</feature>
<dbReference type="PANTHER" id="PTHR15241:SF304">
    <property type="entry name" value="RRM DOMAIN-CONTAINING PROTEIN"/>
    <property type="match status" value="1"/>
</dbReference>
<dbReference type="GO" id="GO:0003723">
    <property type="term" value="F:RNA binding"/>
    <property type="evidence" value="ECO:0007669"/>
    <property type="project" value="UniProtKB-UniRule"/>
</dbReference>
<feature type="region of interest" description="Disordered" evidence="2">
    <location>
        <begin position="144"/>
        <end position="174"/>
    </location>
</feature>
<gene>
    <name evidence="4" type="ORF">niasHT_007064</name>
</gene>
<dbReference type="InterPro" id="IPR012677">
    <property type="entry name" value="Nucleotide-bd_a/b_plait_sf"/>
</dbReference>
<feature type="region of interest" description="Disordered" evidence="2">
    <location>
        <begin position="310"/>
        <end position="388"/>
    </location>
</feature>
<reference evidence="4 5" key="1">
    <citation type="submission" date="2024-10" db="EMBL/GenBank/DDBJ databases">
        <authorList>
            <person name="Kim D."/>
        </authorList>
    </citation>
    <scope>NUCLEOTIDE SEQUENCE [LARGE SCALE GENOMIC DNA]</scope>
    <source>
        <strain evidence="4">BH-2024</strain>
    </source>
</reference>
<evidence type="ECO:0000256" key="2">
    <source>
        <dbReference type="SAM" id="MobiDB-lite"/>
    </source>
</evidence>
<dbReference type="InterPro" id="IPR000504">
    <property type="entry name" value="RRM_dom"/>
</dbReference>
<keyword evidence="5" id="KW-1185">Reference proteome</keyword>
<dbReference type="Gene3D" id="3.30.70.330">
    <property type="match status" value="2"/>
</dbReference>
<dbReference type="Proteomes" id="UP001620626">
    <property type="component" value="Unassembled WGS sequence"/>
</dbReference>
<feature type="compositionally biased region" description="Basic and acidic residues" evidence="2">
    <location>
        <begin position="251"/>
        <end position="260"/>
    </location>
</feature>
<dbReference type="CDD" id="cd00590">
    <property type="entry name" value="RRM_SF"/>
    <property type="match status" value="1"/>
</dbReference>
<feature type="compositionally biased region" description="Acidic residues" evidence="2">
    <location>
        <begin position="314"/>
        <end position="329"/>
    </location>
</feature>
<feature type="region of interest" description="Disordered" evidence="2">
    <location>
        <begin position="248"/>
        <end position="272"/>
    </location>
</feature>
<evidence type="ECO:0000313" key="4">
    <source>
        <dbReference type="EMBL" id="KAL3119936.1"/>
    </source>
</evidence>
<sequence length="818" mass="90805">MENTFREWDVISNDPNGLEVTEEQLRATNRLMSEGQQKQTTEDELMLLGEEDDIVEPERMDAETEEELLGRASVVGICSQKTISVANSNNGKNAKNERTKANSMFGTKYDENLKRFQFNLCGAPSVGPIQFGGGMDLSLISNKSSDASTNNATTSGGSRSEGKAKNKKAETAATTKRTVVAKRILKRKVPNPSARKLTTDANRNLGGRSATAIRAKKRRSRSLDTMLRCKWDTSSSFLDLTSSTDFSSFFDEPKKPRPFEGQKCANSPNIKPNQAKFSFFSSTERMMSEWVKNKNSGTDGRKFEEEKYCQNGDESYDGGGEEGSADEQQVEGGRSWQNHWQSDAGGADSDRGDDETNFLGLLNHRETPKAKRYSDKHRTESEPSPKSYEAASAYITEFSPKTTLFVCPVPPTLDENGLKGYFLTFGEVRSVVVPHNPFTGEHRGFGFVDFVNETSAKAAYAKRGLIWPRGGLKPFNLNWYRPKRPFSPPSSNSELYVFGLSQKCTEFAIFSYFGRYGSIERAQIGRTTDGGRAALLRFSDWRSASRAIEENPKQCEWAKTVAEAQEQDGTPPMKKWVNVFDLPKSTDGNSPSFRPSRRSENSSPTIHKQFFPDLVQQKKKGRSQSMCRFLAKEEDDAYNGTADKDQFEEGKRDNEWQQKGHHSQSEAPNRAKVSIGAKRPLTGASSSSEDDSEAFVTREYVPRKGRTLFRAADAKRCDSVGSAASAQQHRSRSHKPKPGWNSVGGEGSGAAILATPSPSLPSSSSSSLALESSLVSAEEFRRTSTNSSSSVSALHEKYALFNEFIAFLEWREKSKKFA</sequence>
<dbReference type="InterPro" id="IPR035979">
    <property type="entry name" value="RBD_domain_sf"/>
</dbReference>
<feature type="compositionally biased region" description="Basic and acidic residues" evidence="2">
    <location>
        <begin position="642"/>
        <end position="658"/>
    </location>
</feature>
<protein>
    <recommendedName>
        <fullName evidence="3">RRM domain-containing protein</fullName>
    </recommendedName>
</protein>
<feature type="domain" description="RRM" evidence="3">
    <location>
        <begin position="493"/>
        <end position="560"/>
    </location>
</feature>